<dbReference type="Gene3D" id="1.10.10.60">
    <property type="entry name" value="Homeodomain-like"/>
    <property type="match status" value="1"/>
</dbReference>
<evidence type="ECO:0000259" key="5">
    <source>
        <dbReference type="PROSITE" id="PS01124"/>
    </source>
</evidence>
<feature type="domain" description="HTH araC/xylS-type" evidence="5">
    <location>
        <begin position="209"/>
        <end position="311"/>
    </location>
</feature>
<dbReference type="PRINTS" id="PR00032">
    <property type="entry name" value="HTHARAC"/>
</dbReference>
<dbReference type="InterPro" id="IPR009057">
    <property type="entry name" value="Homeodomain-like_sf"/>
</dbReference>
<evidence type="ECO:0000256" key="3">
    <source>
        <dbReference type="ARBA" id="ARBA00023163"/>
    </source>
</evidence>
<dbReference type="PANTHER" id="PTHR43280">
    <property type="entry name" value="ARAC-FAMILY TRANSCRIPTIONAL REGULATOR"/>
    <property type="match status" value="1"/>
</dbReference>
<feature type="region of interest" description="Disordered" evidence="4">
    <location>
        <begin position="1"/>
        <end position="51"/>
    </location>
</feature>
<accession>A0ABP7KFQ0</accession>
<keyword evidence="7" id="KW-1185">Reference proteome</keyword>
<proteinExistence type="predicted"/>
<dbReference type="InterPro" id="IPR018060">
    <property type="entry name" value="HTH_AraC"/>
</dbReference>
<keyword evidence="1" id="KW-0805">Transcription regulation</keyword>
<keyword evidence="2" id="KW-0238">DNA-binding</keyword>
<sequence length="312" mass="34938">MNRKIFHTPPLGDLTAPLNDFSVSKPSQPLAATGDTKPQRRRRAPSITEIPEAPAYRVQPLNHLTSKGGKWRNEAMRSHRTPTILWFTRGQGRVTVAGVTRGFGPHNFVFLPPRTMYGFEAVGQVYGHIVHIPDDPAFDLPATPLHMRFREVTQQNEISNLIESLNREIEGDFAGREKAMALQAGLIAVWLNRQTQVMPDYDLTPDAARRLAAAFTAQVETEFRTHHAVSHYAARLGVTPTHLSRACNIACGRPASAVLSDRVHFEARRMLRETDLPIQTVAEKLGFHSAAYFSRAFRRETGVSPRAFRSTK</sequence>
<gene>
    <name evidence="6" type="ORF">GCM10022404_27360</name>
</gene>
<organism evidence="6 7">
    <name type="scientific">Celeribacter arenosi</name>
    <dbReference type="NCBI Taxonomy" id="792649"/>
    <lineage>
        <taxon>Bacteria</taxon>
        <taxon>Pseudomonadati</taxon>
        <taxon>Pseudomonadota</taxon>
        <taxon>Alphaproteobacteria</taxon>
        <taxon>Rhodobacterales</taxon>
        <taxon>Roseobacteraceae</taxon>
        <taxon>Celeribacter</taxon>
    </lineage>
</organism>
<protein>
    <submittedName>
        <fullName evidence="6">Helix-turn-helix domain-containing protein</fullName>
    </submittedName>
</protein>
<dbReference type="SMART" id="SM00342">
    <property type="entry name" value="HTH_ARAC"/>
    <property type="match status" value="1"/>
</dbReference>
<dbReference type="RefSeq" id="WP_344847956.1">
    <property type="nucleotide sequence ID" value="NZ_BAABDF010000007.1"/>
</dbReference>
<keyword evidence="3" id="KW-0804">Transcription</keyword>
<dbReference type="SUPFAM" id="SSF46689">
    <property type="entry name" value="Homeodomain-like"/>
    <property type="match status" value="1"/>
</dbReference>
<dbReference type="Pfam" id="PF12833">
    <property type="entry name" value="HTH_18"/>
    <property type="match status" value="1"/>
</dbReference>
<evidence type="ECO:0000256" key="1">
    <source>
        <dbReference type="ARBA" id="ARBA00023015"/>
    </source>
</evidence>
<evidence type="ECO:0000313" key="6">
    <source>
        <dbReference type="EMBL" id="GAA3876153.1"/>
    </source>
</evidence>
<dbReference type="InterPro" id="IPR037923">
    <property type="entry name" value="HTH-like"/>
</dbReference>
<reference evidence="7" key="1">
    <citation type="journal article" date="2019" name="Int. J. Syst. Evol. Microbiol.">
        <title>The Global Catalogue of Microorganisms (GCM) 10K type strain sequencing project: providing services to taxonomists for standard genome sequencing and annotation.</title>
        <authorList>
            <consortium name="The Broad Institute Genomics Platform"/>
            <consortium name="The Broad Institute Genome Sequencing Center for Infectious Disease"/>
            <person name="Wu L."/>
            <person name="Ma J."/>
        </authorList>
    </citation>
    <scope>NUCLEOTIDE SEQUENCE [LARGE SCALE GENOMIC DNA]</scope>
    <source>
        <strain evidence="7">JCM 17190</strain>
    </source>
</reference>
<dbReference type="PROSITE" id="PS01124">
    <property type="entry name" value="HTH_ARAC_FAMILY_2"/>
    <property type="match status" value="1"/>
</dbReference>
<comment type="caution">
    <text evidence="6">The sequence shown here is derived from an EMBL/GenBank/DDBJ whole genome shotgun (WGS) entry which is preliminary data.</text>
</comment>
<evidence type="ECO:0000313" key="7">
    <source>
        <dbReference type="Proteomes" id="UP001399917"/>
    </source>
</evidence>
<evidence type="ECO:0000256" key="2">
    <source>
        <dbReference type="ARBA" id="ARBA00023125"/>
    </source>
</evidence>
<dbReference type="PANTHER" id="PTHR43280:SF32">
    <property type="entry name" value="TRANSCRIPTIONAL REGULATORY PROTEIN"/>
    <property type="match status" value="1"/>
</dbReference>
<evidence type="ECO:0000256" key="4">
    <source>
        <dbReference type="SAM" id="MobiDB-lite"/>
    </source>
</evidence>
<dbReference type="Proteomes" id="UP001399917">
    <property type="component" value="Unassembled WGS sequence"/>
</dbReference>
<dbReference type="SUPFAM" id="SSF51215">
    <property type="entry name" value="Regulatory protein AraC"/>
    <property type="match status" value="1"/>
</dbReference>
<name>A0ABP7KFQ0_9RHOB</name>
<dbReference type="EMBL" id="BAABDF010000007">
    <property type="protein sequence ID" value="GAA3876153.1"/>
    <property type="molecule type" value="Genomic_DNA"/>
</dbReference>
<dbReference type="InterPro" id="IPR020449">
    <property type="entry name" value="Tscrpt_reg_AraC-type_HTH"/>
</dbReference>